<organism evidence="1 2">
    <name type="scientific">Methylacidiphilum kamchatkense Kam1</name>
    <dbReference type="NCBI Taxonomy" id="1202785"/>
    <lineage>
        <taxon>Bacteria</taxon>
        <taxon>Pseudomonadati</taxon>
        <taxon>Verrucomicrobiota</taxon>
        <taxon>Methylacidiphilae</taxon>
        <taxon>Methylacidiphilales</taxon>
        <taxon>Methylacidiphilaceae</taxon>
        <taxon>Methylacidiphilum (ex Ratnadevi et al. 2023)</taxon>
    </lineage>
</organism>
<evidence type="ECO:0000313" key="1">
    <source>
        <dbReference type="EMBL" id="KIE59165.1"/>
    </source>
</evidence>
<accession>A0ABR4ZYQ6</accession>
<dbReference type="Proteomes" id="UP000031594">
    <property type="component" value="Unassembled WGS sequence"/>
</dbReference>
<name>A0ABR4ZYQ6_9BACT</name>
<evidence type="ECO:0000313" key="2">
    <source>
        <dbReference type="Proteomes" id="UP000031594"/>
    </source>
</evidence>
<protein>
    <submittedName>
        <fullName evidence="1">Uncharacterized protein</fullName>
    </submittedName>
</protein>
<sequence length="61" mass="6877">MTVITTSFAQAKLAQKSGMLCYKHESKTSFLVLPTKKGNPNIKNSENIYPCYIRSVLNRVL</sequence>
<comment type="caution">
    <text evidence="1">The sequence shown here is derived from an EMBL/GenBank/DDBJ whole genome shotgun (WGS) entry which is preliminary data.</text>
</comment>
<keyword evidence="2" id="KW-1185">Reference proteome</keyword>
<dbReference type="EMBL" id="JQNX01000002">
    <property type="protein sequence ID" value="KIE59165.1"/>
    <property type="molecule type" value="Genomic_DNA"/>
</dbReference>
<reference evidence="1 2" key="1">
    <citation type="submission" date="2014-08" db="EMBL/GenBank/DDBJ databases">
        <title>Methylacidiphilum kamchatkense strain Kam1 draft genome sequence.</title>
        <authorList>
            <person name="Birkeland N.-K."/>
            <person name="Erikstad H.A."/>
        </authorList>
    </citation>
    <scope>NUCLEOTIDE SEQUENCE [LARGE SCALE GENOMIC DNA]</scope>
    <source>
        <strain evidence="1 2">Kam1</strain>
    </source>
</reference>
<gene>
    <name evidence="1" type="ORF">A946_03955</name>
</gene>
<proteinExistence type="predicted"/>